<dbReference type="SMART" id="SM00364">
    <property type="entry name" value="LRR_BAC"/>
    <property type="match status" value="14"/>
</dbReference>
<feature type="domain" description="Disease resistance R13L4/SHOC-2-like LRR" evidence="5">
    <location>
        <begin position="490"/>
        <end position="595"/>
    </location>
</feature>
<feature type="region of interest" description="Disordered" evidence="3">
    <location>
        <begin position="34"/>
        <end position="57"/>
    </location>
</feature>
<sequence>MCQSFLIFVEVILIGVTLDSESVQGDTTEIMSSARRGRFHGKPFGGNASQQSTSGVSDQLIKNGRKSGQLNLSSRGLNAAAESRGDADFDNDERWWDQVELTKLILASNKIQDLSEDVKLLSALQSLDIHDNELQGLPETLGELHQLQKLNVSHNKLSSLPSALFSCPQLVYLHLEHNNLSELPNELGNLVELDDLDVSNNKLCTLPATIGQLVKLKSINLSNNNLTVLPSQIQFLKGIRTLDLTHNQLTSLPKELGYMRSLEQLYVRHNKLKELPLLEHCSNLKELHLGNNLLTCFGSDQLQCLNSLTVLDVRDNKIAIVPVEITQLTTLERLDISNNDVSALPYELGNMVHLKSLVVDGNPMRSIRRDIIARGSEGIKKYLRSRIEMPEEPKKAAAVSSSGSGQTGLFGGGEQVDAHSVKVSRALDYSGKKAEEVPPEIWELGVSTQVTDLNLSKNQIKQWPSSLVLLSDWVVTVNLGFNKLTALHTDLGLCLRLQNLDLRNNCLSTLPKEMESLQNLHTLILSVNRFGEVPAVVYKLKSLETLLISGNQVAQIDVSSLRQLDKLSSLDLQNNNISVVPPELGLCTNLRSLLLSGNPCRNPRPAILNKGTDALLDYLRGRIVQ</sequence>
<dbReference type="Pfam" id="PF00560">
    <property type="entry name" value="LRR_1"/>
    <property type="match status" value="1"/>
</dbReference>
<dbReference type="SUPFAM" id="SSF52058">
    <property type="entry name" value="L domain-like"/>
    <property type="match status" value="2"/>
</dbReference>
<proteinExistence type="predicted"/>
<keyword evidence="4" id="KW-0732">Signal</keyword>
<dbReference type="InterPro" id="IPR003591">
    <property type="entry name" value="Leu-rich_rpt_typical-subtyp"/>
</dbReference>
<dbReference type="FunFam" id="3.80.10.10:FF:000193">
    <property type="entry name" value="Leucine-rich repeat-containing protein 40"/>
    <property type="match status" value="1"/>
</dbReference>
<dbReference type="PANTHER" id="PTHR48051">
    <property type="match status" value="1"/>
</dbReference>
<gene>
    <name evidence="6" type="ORF">EB796_016395</name>
</gene>
<organism evidence="6 7">
    <name type="scientific">Bugula neritina</name>
    <name type="common">Brown bryozoan</name>
    <name type="synonym">Sertularia neritina</name>
    <dbReference type="NCBI Taxonomy" id="10212"/>
    <lineage>
        <taxon>Eukaryota</taxon>
        <taxon>Metazoa</taxon>
        <taxon>Spiralia</taxon>
        <taxon>Lophotrochozoa</taxon>
        <taxon>Bryozoa</taxon>
        <taxon>Gymnolaemata</taxon>
        <taxon>Cheilostomatida</taxon>
        <taxon>Flustrina</taxon>
        <taxon>Buguloidea</taxon>
        <taxon>Bugulidae</taxon>
        <taxon>Bugula</taxon>
    </lineage>
</organism>
<dbReference type="Proteomes" id="UP000593567">
    <property type="component" value="Unassembled WGS sequence"/>
</dbReference>
<dbReference type="AlphaFoldDB" id="A0A7J7JGE9"/>
<evidence type="ECO:0000256" key="2">
    <source>
        <dbReference type="ARBA" id="ARBA00022737"/>
    </source>
</evidence>
<dbReference type="Pfam" id="PF13855">
    <property type="entry name" value="LRR_8"/>
    <property type="match status" value="3"/>
</dbReference>
<dbReference type="Gene3D" id="3.80.10.10">
    <property type="entry name" value="Ribonuclease Inhibitor"/>
    <property type="match status" value="4"/>
</dbReference>
<keyword evidence="2" id="KW-0677">Repeat</keyword>
<dbReference type="FunFam" id="3.80.10.10:FF:000116">
    <property type="entry name" value="Leucine-rich repeat-containing protein 40"/>
    <property type="match status" value="1"/>
</dbReference>
<dbReference type="SMART" id="SM00369">
    <property type="entry name" value="LRR_TYP"/>
    <property type="match status" value="14"/>
</dbReference>
<reference evidence="6" key="1">
    <citation type="submission" date="2020-06" db="EMBL/GenBank/DDBJ databases">
        <title>Draft genome of Bugula neritina, a colonial animal packing powerful symbionts and potential medicines.</title>
        <authorList>
            <person name="Rayko M."/>
        </authorList>
    </citation>
    <scope>NUCLEOTIDE SEQUENCE [LARGE SCALE GENOMIC DNA]</scope>
    <source>
        <strain evidence="6">Kwan_BN1</strain>
    </source>
</reference>
<keyword evidence="1" id="KW-0433">Leucine-rich repeat</keyword>
<dbReference type="InterPro" id="IPR050216">
    <property type="entry name" value="LRR_domain-containing"/>
</dbReference>
<evidence type="ECO:0000313" key="7">
    <source>
        <dbReference type="Proteomes" id="UP000593567"/>
    </source>
</evidence>
<dbReference type="InterPro" id="IPR032675">
    <property type="entry name" value="LRR_dom_sf"/>
</dbReference>
<evidence type="ECO:0000256" key="3">
    <source>
        <dbReference type="SAM" id="MobiDB-lite"/>
    </source>
</evidence>
<feature type="signal peptide" evidence="4">
    <location>
        <begin position="1"/>
        <end position="25"/>
    </location>
</feature>
<dbReference type="PANTHER" id="PTHR48051:SF41">
    <property type="entry name" value="LEUCINE-RICH REPEAT-CONTAINING PROTEIN 40"/>
    <property type="match status" value="1"/>
</dbReference>
<feature type="compositionally biased region" description="Polar residues" evidence="3">
    <location>
        <begin position="47"/>
        <end position="57"/>
    </location>
</feature>
<dbReference type="InterPro" id="IPR001611">
    <property type="entry name" value="Leu-rich_rpt"/>
</dbReference>
<dbReference type="OrthoDB" id="660555at2759"/>
<protein>
    <submittedName>
        <fullName evidence="6">LRRC40</fullName>
    </submittedName>
</protein>
<dbReference type="Pfam" id="PF23598">
    <property type="entry name" value="LRR_14"/>
    <property type="match status" value="1"/>
</dbReference>
<comment type="caution">
    <text evidence="6">The sequence shown here is derived from an EMBL/GenBank/DDBJ whole genome shotgun (WGS) entry which is preliminary data.</text>
</comment>
<dbReference type="InterPro" id="IPR055414">
    <property type="entry name" value="LRR_R13L4/SHOC2-like"/>
</dbReference>
<evidence type="ECO:0000259" key="5">
    <source>
        <dbReference type="Pfam" id="PF23598"/>
    </source>
</evidence>
<feature type="chain" id="PRO_5029625363" evidence="4">
    <location>
        <begin position="26"/>
        <end position="625"/>
    </location>
</feature>
<dbReference type="EMBL" id="VXIV02002475">
    <property type="protein sequence ID" value="KAF6025310.1"/>
    <property type="molecule type" value="Genomic_DNA"/>
</dbReference>
<name>A0A7J7JGE9_BUGNE</name>
<accession>A0A7J7JGE9</accession>
<dbReference type="PROSITE" id="PS51450">
    <property type="entry name" value="LRR"/>
    <property type="match status" value="8"/>
</dbReference>
<evidence type="ECO:0000256" key="1">
    <source>
        <dbReference type="ARBA" id="ARBA00022614"/>
    </source>
</evidence>
<evidence type="ECO:0000256" key="4">
    <source>
        <dbReference type="SAM" id="SignalP"/>
    </source>
</evidence>
<evidence type="ECO:0000313" key="6">
    <source>
        <dbReference type="EMBL" id="KAF6025310.1"/>
    </source>
</evidence>
<keyword evidence="7" id="KW-1185">Reference proteome</keyword>
<dbReference type="GO" id="GO:0005737">
    <property type="term" value="C:cytoplasm"/>
    <property type="evidence" value="ECO:0007669"/>
    <property type="project" value="TreeGrafter"/>
</dbReference>